<feature type="transmembrane region" description="Helical" evidence="1">
    <location>
        <begin position="2567"/>
        <end position="2593"/>
    </location>
</feature>
<name>A0A8S1WYX2_PAROT</name>
<dbReference type="PANTHER" id="PTHR11319">
    <property type="entry name" value="G PROTEIN-COUPLED RECEPTOR-RELATED"/>
    <property type="match status" value="1"/>
</dbReference>
<organism evidence="3 4">
    <name type="scientific">Paramecium octaurelia</name>
    <dbReference type="NCBI Taxonomy" id="43137"/>
    <lineage>
        <taxon>Eukaryota</taxon>
        <taxon>Sar</taxon>
        <taxon>Alveolata</taxon>
        <taxon>Ciliophora</taxon>
        <taxon>Intramacronucleata</taxon>
        <taxon>Oligohymenophorea</taxon>
        <taxon>Peniculida</taxon>
        <taxon>Parameciidae</taxon>
        <taxon>Paramecium</taxon>
    </lineage>
</organism>
<keyword evidence="1" id="KW-1133">Transmembrane helix</keyword>
<protein>
    <recommendedName>
        <fullName evidence="5">Transmembrane protein</fullName>
    </recommendedName>
</protein>
<feature type="transmembrane region" description="Helical" evidence="1">
    <location>
        <begin position="2479"/>
        <end position="2504"/>
    </location>
</feature>
<dbReference type="EMBL" id="CAJJDP010000105">
    <property type="protein sequence ID" value="CAD8193801.1"/>
    <property type="molecule type" value="Genomic_DNA"/>
</dbReference>
<evidence type="ECO:0008006" key="5">
    <source>
        <dbReference type="Google" id="ProtNLM"/>
    </source>
</evidence>
<dbReference type="PANTHER" id="PTHR11319:SF35">
    <property type="entry name" value="OUTER MEMBRANE PROTEIN PMPC-RELATED"/>
    <property type="match status" value="1"/>
</dbReference>
<keyword evidence="1" id="KW-0472">Membrane</keyword>
<dbReference type="OrthoDB" id="77931at2759"/>
<accession>A0A8S1WYX2</accession>
<keyword evidence="1" id="KW-0812">Transmembrane</keyword>
<evidence type="ECO:0000313" key="4">
    <source>
        <dbReference type="Proteomes" id="UP000683925"/>
    </source>
</evidence>
<feature type="transmembrane region" description="Helical" evidence="1">
    <location>
        <begin position="2372"/>
        <end position="2394"/>
    </location>
</feature>
<proteinExistence type="predicted"/>
<evidence type="ECO:0000256" key="2">
    <source>
        <dbReference type="SAM" id="SignalP"/>
    </source>
</evidence>
<comment type="caution">
    <text evidence="3">The sequence shown here is derived from an EMBL/GenBank/DDBJ whole genome shotgun (WGS) entry which is preliminary data.</text>
</comment>
<gene>
    <name evidence="3" type="ORF">POCTA_138.1.T1050121</name>
</gene>
<feature type="transmembrane region" description="Helical" evidence="1">
    <location>
        <begin position="2516"/>
        <end position="2536"/>
    </location>
</feature>
<feature type="transmembrane region" description="Helical" evidence="1">
    <location>
        <begin position="2428"/>
        <end position="2449"/>
    </location>
</feature>
<reference evidence="3" key="1">
    <citation type="submission" date="2021-01" db="EMBL/GenBank/DDBJ databases">
        <authorList>
            <consortium name="Genoscope - CEA"/>
            <person name="William W."/>
        </authorList>
    </citation>
    <scope>NUCLEOTIDE SEQUENCE</scope>
</reference>
<feature type="transmembrane region" description="Helical" evidence="1">
    <location>
        <begin position="2703"/>
        <end position="2725"/>
    </location>
</feature>
<keyword evidence="4" id="KW-1185">Reference proteome</keyword>
<dbReference type="OMA" id="FNTETHY"/>
<dbReference type="InterPro" id="IPR006212">
    <property type="entry name" value="Furin_repeat"/>
</dbReference>
<dbReference type="CDD" id="cd00064">
    <property type="entry name" value="FU"/>
    <property type="match status" value="1"/>
</dbReference>
<feature type="chain" id="PRO_5035928445" description="Transmembrane protein" evidence="2">
    <location>
        <begin position="17"/>
        <end position="2830"/>
    </location>
</feature>
<dbReference type="Proteomes" id="UP000683925">
    <property type="component" value="Unassembled WGS sequence"/>
</dbReference>
<evidence type="ECO:0000313" key="3">
    <source>
        <dbReference type="EMBL" id="CAD8193801.1"/>
    </source>
</evidence>
<evidence type="ECO:0000256" key="1">
    <source>
        <dbReference type="SAM" id="Phobius"/>
    </source>
</evidence>
<feature type="signal peptide" evidence="2">
    <location>
        <begin position="1"/>
        <end position="16"/>
    </location>
</feature>
<sequence>MSFAIFFLSLIGNLSGLQISLMDSLYQYSQESIVISEKTLSNFNAFRYGLWSKYNPLTNIQQVGNVGLFDSNCFLLHSAVEELSQALNLMYYDCVDYSSKKVQKKIVFIDNDEVEHSFSIDINPLEYENVWYLFEIIQWPQLERFELRIIYKQETFNEFLNIKKPFKDENLKLIFGGGMIVTNSKIGTITPGTKFSYFPGKLIKVQFQFEVISVDEDQELLARSSFIPYEQCVCQINDILVQDDFSINGLENQIFTSQNINCNSFQLSGWLKITDIIQNSDAFTYQFITLSSNFQNQLGDKNLSPFTLSYKISQIKNQIIVTTYSYTFPSVTISFSDDPFLITKELDLINTLILWQQINIQLLNDQLIVNIKFYEGHDIYEYNIQQQVNQFKCTRYKIQYGNILQSATNYLKIVAKSIGFNNCNTIDTLQTCHYSCQECDGPTQYNCLSCSIESQRIYLPDFKACICPFDTIDETTCKSYIDSNLHVSNERKVMPKCKYGYFEYEDSCFRCPTIINDQLVTCLECLQNPQEWSKDSYCEYDLFISKSGEVANYVWRGFSYYYIFDGNELIICKKCVTTPSFLAEDLQIEEVLGPKNLGIICQIMVDNCADCWISIDGFQCYNCFFGYNLINGVCVSEVDYTVNVKNCPPSYYITSQRRCKLCPILNCKYCFEYQVDDLSKCTLYNRFVDFDLETEIKIGCALCEDTYIFDFDIGICTLDNPKMENCLRSYRYDGQEICTLSQIDDFSVALEIINCQKHLSHCEQCVLSPEFTIKCIVCQVGYIASTSNGGCYMAEQYGFDGAKIIIDAVYEFKDGWVQRIQSFMMNFLPNKQFYFQSRLNQWLLQMIVECQENYYIDSNFICHKKCDSSCLACTFDKNGTQVCSKCPLNYYQQPIRDQINGTCSLCSQLCDACTSRTDAEIKTNQPNFILKDTNFIHTKKCLKQIQLPNIYLDPYDLTAKYCFDETCSKMLKYIYQVDYCEWFNLFWEDQIDFNYLNSQGIDSLVLGFNFTNSVVGFNTFYPTCPFYNIEMNIQSKRLVYSLKYVHFIYTSIKGLIISSNRGLYFSNCDKIEFNQIILYTFHKFKIVMENNHQQIQLSLFNFTILGSIIQDTFSVFQNEKFGDIIMNDVYLLNSSFLNSSFLNLTDQLFQGTIQIETLVIRNCTFVNSNLFQITNNQLILSFKNVLIEDSEFTNVSIYFFDFAVLQSSLVDAYDITVKNSKFVNSSLFNFQTDVILHLTYLQLESNTFISTNFIISNHNTSLSYIKMQNNQFEQSQLITMLERTENQTMVVLLNQLEASSNQFENSQCFKLFSSKEFSQVDLTISNLIFNEILSIDSSDSRSYLFQIRALKIKIQNVVFRNLKNIFLFSIFDANEILVQNIIYENSAQNYQVPFSQQCQVEIKEKNQMLKIENFFTLKILSVQIHNQFAIDESFLDLSQKKQFTNSANLDIANLTFIGNVQIYKKSQRLLSLLALYSEWSLNVHIQRIKFLENCLHSISEIYFLSYASLVFFNVKSSNIEIFDFSSQSNAFTNSSNSFIFIEANTIKIQNLQVSNHNILTSELWERFYGIQLDAFLNQYQINQVAFQVLNISNIGGVGQLKASVFTCFNCNFSNVLALQNFLFDITTLDQGIIKLINLIASNLIGDSKQETNSQGCISISSQDSPLEIEFSKAQFMNIFNRMSPSVLSIQPSKIRNQIKLIDTSFENCLSLMNSILLIQFSNRISNKNSLELQNIMIVQQLNSWLQHFQQMGILSLSELLIISSSQNSLFNIESSSIVIQNVIIEGVYLAPIFKIINAPKFIISQVQIREITVFYSFTLIIIQQTLDIQTINLCEDVNIFSTSIYEAGLQRVDLSDFDFALNECVVVTTLQKKFEENQLFYYLNDILTIMEEHNEDQLSLIYIHTLSNKHTFYFKKLELANNNCSYCTSGLFKFDLASFKSIKIQDLICINNIIKYYGCINFLSEIQDSPTLQIFGSTFLFNRGSQGVAISSNKPIIINQCKTIQNIATNQGGGIYLELNSNQFSIENSVIIQNQAEEGGGLHITGNGVLNQQNLNNTYLHFNNASVYANNLVVNPTHLALSINSQEMKTFKADSGQIQADVLRITPYTTIQQENLIETSYLMISSGQPFQEFSLSMPKLQQTYKQIQTIEIMLKNSLNEIQKNIVNSTCLITDKIVLINGETINGNLQNVSLLYQTDKSTFDLSSITFYFDPYENDYRYLEISIICSKEGQINPLKYMIQAQSYKCQLGEFHIEKGCQICQSNQGFYSVTYDVIKCSIFDKEKFQEITSNAIKLQEGYWRPNYLSDYSTLCFKKPSFCVGGWKVGDDLCSKGHVGALCEECDIYNIRGEGQYLKNQQNSECISCFGISDSILPFILNSIWAILSIILTVKSIVKSNDLFLFLKVKERFSQILFKLNQDRESILIKMFLNYLWTFSLIFTFNISFSFQFNFVDSASNTSLSMANNLDCYLSQIVGFQLIYSKIILILLLILWQFIIIMIGLLVIPDILNSKFKLSVISNILLCLYIFNYAGFIKMLCSAVSYREISNIQYIQGDLTLRFNTETHYQWVYFLVLPGLIIFGCLIPLLLFLLMYFKRNGLDFYMLRPHICYLFNEYVTKRYYWEQIKLSNKALIILFLTYFETNIHLKASLIGLSLIFYQQFAAKKKPYIIQKFNILDLEMSQKCSVSIFLAAIKYESEIQNNKVISLALQLCLILLFFLITFPFIYQIGITNYKKYKLLVFSSFHLVFKYFKITKASKVFEQFLDEQSKKDQRLKENFAKLRKFLIQFSKAQIKNRPAILSRFSSGKNYQQTLLTTEIQAQSVMLTANRLD</sequence>
<keyword evidence="2" id="KW-0732">Signal</keyword>